<dbReference type="EMBL" id="JAGKQH010000009">
    <property type="protein sequence ID" value="KAG6592154.1"/>
    <property type="molecule type" value="Genomic_DNA"/>
</dbReference>
<dbReference type="Proteomes" id="UP000685013">
    <property type="component" value="Chromosome 9"/>
</dbReference>
<keyword evidence="1" id="KW-1133">Transmembrane helix</keyword>
<gene>
    <name evidence="2" type="ORF">SDJN03_14500</name>
</gene>
<protein>
    <recommendedName>
        <fullName evidence="4">Transmembrane protein</fullName>
    </recommendedName>
</protein>
<keyword evidence="1" id="KW-0472">Membrane</keyword>
<feature type="transmembrane region" description="Helical" evidence="1">
    <location>
        <begin position="21"/>
        <end position="42"/>
    </location>
</feature>
<dbReference type="PANTHER" id="PTHR33133:SF51">
    <property type="entry name" value="THH1_TOM1_TOM3 DOMAIN-CONTAINING PROTEIN"/>
    <property type="match status" value="1"/>
</dbReference>
<feature type="transmembrane region" description="Helical" evidence="1">
    <location>
        <begin position="193"/>
        <end position="214"/>
    </location>
</feature>
<feature type="transmembrane region" description="Helical" evidence="1">
    <location>
        <begin position="105"/>
        <end position="136"/>
    </location>
</feature>
<evidence type="ECO:0000313" key="2">
    <source>
        <dbReference type="EMBL" id="KAG6592154.1"/>
    </source>
</evidence>
<organism evidence="2 3">
    <name type="scientific">Cucurbita argyrosperma subsp. sororia</name>
    <dbReference type="NCBI Taxonomy" id="37648"/>
    <lineage>
        <taxon>Eukaryota</taxon>
        <taxon>Viridiplantae</taxon>
        <taxon>Streptophyta</taxon>
        <taxon>Embryophyta</taxon>
        <taxon>Tracheophyta</taxon>
        <taxon>Spermatophyta</taxon>
        <taxon>Magnoliopsida</taxon>
        <taxon>eudicotyledons</taxon>
        <taxon>Gunneridae</taxon>
        <taxon>Pentapetalae</taxon>
        <taxon>rosids</taxon>
        <taxon>fabids</taxon>
        <taxon>Cucurbitales</taxon>
        <taxon>Cucurbitaceae</taxon>
        <taxon>Cucurbiteae</taxon>
        <taxon>Cucurbita</taxon>
    </lineage>
</organism>
<proteinExistence type="predicted"/>
<name>A0AAV6N510_9ROSI</name>
<feature type="transmembrane region" description="Helical" evidence="1">
    <location>
        <begin position="62"/>
        <end position="84"/>
    </location>
</feature>
<evidence type="ECO:0008006" key="4">
    <source>
        <dbReference type="Google" id="ProtNLM"/>
    </source>
</evidence>
<keyword evidence="3" id="KW-1185">Reference proteome</keyword>
<evidence type="ECO:0000313" key="3">
    <source>
        <dbReference type="Proteomes" id="UP000685013"/>
    </source>
</evidence>
<evidence type="ECO:0000256" key="1">
    <source>
        <dbReference type="SAM" id="Phobius"/>
    </source>
</evidence>
<keyword evidence="1" id="KW-0812">Transmembrane</keyword>
<feature type="non-terminal residue" evidence="2">
    <location>
        <position position="1"/>
    </location>
</feature>
<feature type="transmembrane region" description="Helical" evidence="1">
    <location>
        <begin position="148"/>
        <end position="172"/>
    </location>
</feature>
<sequence length="273" mass="30653">MNLNHEKLQFFGIYEILKETITLIFTPTTIFAQIALAFILPLSLLIFTQSTHSPPFNSLRSFFSAIFFFLSTSTAVYAAACIHADHDVSFRQVIAAAPKVCKRHFITFLCLLADFLAFNFFAVSAILLIFVISFLLNYERFEIFKAALILFLSAAAVYFALIWQIASVVSVFETEAYGFEAIARSKELIEGKMAIGLILLALIGSPFGLILFVIRYCVESALVREGILGIVWMCSFVMFLLIGTVLYLVCKSYHCERIDESALCDCLRGYLPV</sequence>
<reference evidence="2 3" key="1">
    <citation type="journal article" date="2021" name="Hortic Res">
        <title>The domestication of Cucurbita argyrosperma as revealed by the genome of its wild relative.</title>
        <authorList>
            <person name="Barrera-Redondo J."/>
            <person name="Sanchez-de la Vega G."/>
            <person name="Aguirre-Liguori J.A."/>
            <person name="Castellanos-Morales G."/>
            <person name="Gutierrez-Guerrero Y.T."/>
            <person name="Aguirre-Dugua X."/>
            <person name="Aguirre-Planter E."/>
            <person name="Tenaillon M.I."/>
            <person name="Lira-Saade R."/>
            <person name="Eguiarte L.E."/>
        </authorList>
    </citation>
    <scope>NUCLEOTIDE SEQUENCE [LARGE SCALE GENOMIC DNA]</scope>
    <source>
        <strain evidence="2">JBR-2021</strain>
    </source>
</reference>
<accession>A0AAV6N510</accession>
<feature type="transmembrane region" description="Helical" evidence="1">
    <location>
        <begin position="226"/>
        <end position="249"/>
    </location>
</feature>
<comment type="caution">
    <text evidence="2">The sequence shown here is derived from an EMBL/GenBank/DDBJ whole genome shotgun (WGS) entry which is preliminary data.</text>
</comment>
<dbReference type="AlphaFoldDB" id="A0AAV6N510"/>
<dbReference type="PANTHER" id="PTHR33133">
    <property type="entry name" value="OS08G0107100 PROTEIN-RELATED"/>
    <property type="match status" value="1"/>
</dbReference>